<comment type="subcellular location">
    <subcellularLocation>
        <location evidence="1">Nucleus</location>
    </subcellularLocation>
</comment>
<dbReference type="GO" id="GO:0005634">
    <property type="term" value="C:nucleus"/>
    <property type="evidence" value="ECO:0007669"/>
    <property type="project" value="UniProtKB-SubCell"/>
</dbReference>
<evidence type="ECO:0000256" key="4">
    <source>
        <dbReference type="ARBA" id="ARBA00023163"/>
    </source>
</evidence>
<reference evidence="7 8" key="1">
    <citation type="submission" date="2024-01" db="EMBL/GenBank/DDBJ databases">
        <title>The genomes of 5 underutilized Papilionoideae crops provide insights into root nodulation and disease resistanc.</title>
        <authorList>
            <person name="Yuan L."/>
        </authorList>
    </citation>
    <scope>NUCLEOTIDE SEQUENCE [LARGE SCALE GENOMIC DNA]</scope>
    <source>
        <strain evidence="7">ZHUSHIDOU_FW_LH</strain>
        <tissue evidence="7">Leaf</tissue>
    </source>
</reference>
<dbReference type="PROSITE" id="PS50863">
    <property type="entry name" value="B3"/>
    <property type="match status" value="1"/>
</dbReference>
<evidence type="ECO:0000259" key="6">
    <source>
        <dbReference type="PROSITE" id="PS50863"/>
    </source>
</evidence>
<gene>
    <name evidence="7" type="ORF">RIF29_34228</name>
</gene>
<dbReference type="GO" id="GO:0003677">
    <property type="term" value="F:DNA binding"/>
    <property type="evidence" value="ECO:0007669"/>
    <property type="project" value="UniProtKB-KW"/>
</dbReference>
<dbReference type="EMBL" id="JAYWIO010000007">
    <property type="protein sequence ID" value="KAK7251221.1"/>
    <property type="molecule type" value="Genomic_DNA"/>
</dbReference>
<keyword evidence="8" id="KW-1185">Reference proteome</keyword>
<keyword evidence="3" id="KW-0238">DNA-binding</keyword>
<feature type="domain" description="TF-B3" evidence="6">
    <location>
        <begin position="28"/>
        <end position="125"/>
    </location>
</feature>
<sequence length="130" mass="15287">MFFEDYQGTDYGEFIYKDLDGNVLEHIFSALVTRGQLNGYQTLPIPATIRDNYLTIGQEFVLVKGRDIEPQKWYIKWNHDKNNYYAFAKGWYGYVQANRMDVDDIVDFFLNKTTSAWVVTYLRTADAKRA</sequence>
<evidence type="ECO:0000256" key="3">
    <source>
        <dbReference type="ARBA" id="ARBA00023125"/>
    </source>
</evidence>
<organism evidence="7 8">
    <name type="scientific">Crotalaria pallida</name>
    <name type="common">Smooth rattlebox</name>
    <name type="synonym">Crotalaria striata</name>
    <dbReference type="NCBI Taxonomy" id="3830"/>
    <lineage>
        <taxon>Eukaryota</taxon>
        <taxon>Viridiplantae</taxon>
        <taxon>Streptophyta</taxon>
        <taxon>Embryophyta</taxon>
        <taxon>Tracheophyta</taxon>
        <taxon>Spermatophyta</taxon>
        <taxon>Magnoliopsida</taxon>
        <taxon>eudicotyledons</taxon>
        <taxon>Gunneridae</taxon>
        <taxon>Pentapetalae</taxon>
        <taxon>rosids</taxon>
        <taxon>fabids</taxon>
        <taxon>Fabales</taxon>
        <taxon>Fabaceae</taxon>
        <taxon>Papilionoideae</taxon>
        <taxon>50 kb inversion clade</taxon>
        <taxon>genistoids sensu lato</taxon>
        <taxon>core genistoids</taxon>
        <taxon>Crotalarieae</taxon>
        <taxon>Crotalaria</taxon>
    </lineage>
</organism>
<evidence type="ECO:0000313" key="8">
    <source>
        <dbReference type="Proteomes" id="UP001372338"/>
    </source>
</evidence>
<dbReference type="InterPro" id="IPR003340">
    <property type="entry name" value="B3_DNA-bd"/>
</dbReference>
<keyword evidence="5" id="KW-0539">Nucleus</keyword>
<protein>
    <recommendedName>
        <fullName evidence="6">TF-B3 domain-containing protein</fullName>
    </recommendedName>
</protein>
<evidence type="ECO:0000313" key="7">
    <source>
        <dbReference type="EMBL" id="KAK7251221.1"/>
    </source>
</evidence>
<evidence type="ECO:0000256" key="2">
    <source>
        <dbReference type="ARBA" id="ARBA00023015"/>
    </source>
</evidence>
<proteinExistence type="predicted"/>
<dbReference type="SUPFAM" id="SSF101936">
    <property type="entry name" value="DNA-binding pseudobarrel domain"/>
    <property type="match status" value="1"/>
</dbReference>
<name>A0AAN9EEM0_CROPI</name>
<evidence type="ECO:0000256" key="5">
    <source>
        <dbReference type="ARBA" id="ARBA00023242"/>
    </source>
</evidence>
<keyword evidence="4" id="KW-0804">Transcription</keyword>
<keyword evidence="2" id="KW-0805">Transcription regulation</keyword>
<evidence type="ECO:0000256" key="1">
    <source>
        <dbReference type="ARBA" id="ARBA00004123"/>
    </source>
</evidence>
<accession>A0AAN9EEM0</accession>
<dbReference type="InterPro" id="IPR015300">
    <property type="entry name" value="DNA-bd_pseudobarrel_sf"/>
</dbReference>
<dbReference type="Gene3D" id="2.40.330.10">
    <property type="entry name" value="DNA-binding pseudobarrel domain"/>
    <property type="match status" value="1"/>
</dbReference>
<comment type="caution">
    <text evidence="7">The sequence shown here is derived from an EMBL/GenBank/DDBJ whole genome shotgun (WGS) entry which is preliminary data.</text>
</comment>
<dbReference type="AlphaFoldDB" id="A0AAN9EEM0"/>
<dbReference type="Proteomes" id="UP001372338">
    <property type="component" value="Unassembled WGS sequence"/>
</dbReference>